<gene>
    <name evidence="2" type="ORF">DKT69_31135</name>
</gene>
<organism evidence="2 3">
    <name type="scientific">Micromonospora sicca</name>
    <dbReference type="NCBI Taxonomy" id="2202420"/>
    <lineage>
        <taxon>Bacteria</taxon>
        <taxon>Bacillati</taxon>
        <taxon>Actinomycetota</taxon>
        <taxon>Actinomycetes</taxon>
        <taxon>Micromonosporales</taxon>
        <taxon>Micromonosporaceae</taxon>
        <taxon>Micromonospora</taxon>
    </lineage>
</organism>
<feature type="compositionally biased region" description="Low complexity" evidence="1">
    <location>
        <begin position="160"/>
        <end position="175"/>
    </location>
</feature>
<feature type="compositionally biased region" description="Low complexity" evidence="1">
    <location>
        <begin position="69"/>
        <end position="82"/>
    </location>
</feature>
<evidence type="ECO:0000256" key="1">
    <source>
        <dbReference type="SAM" id="MobiDB-lite"/>
    </source>
</evidence>
<evidence type="ECO:0000313" key="2">
    <source>
        <dbReference type="EMBL" id="PWR09340.1"/>
    </source>
</evidence>
<accession>A0A317D5C3</accession>
<comment type="caution">
    <text evidence="2">The sequence shown here is derived from an EMBL/GenBank/DDBJ whole genome shotgun (WGS) entry which is preliminary data.</text>
</comment>
<reference evidence="2 3" key="1">
    <citation type="submission" date="2018-05" db="EMBL/GenBank/DDBJ databases">
        <title>Micromonosporas from Atacama Desert.</title>
        <authorList>
            <person name="Carro L."/>
            <person name="Golinska P."/>
            <person name="Klenk H.-P."/>
            <person name="Goodfellow M."/>
        </authorList>
    </citation>
    <scope>NUCLEOTIDE SEQUENCE [LARGE SCALE GENOMIC DNA]</scope>
    <source>
        <strain evidence="2 3">4G51</strain>
    </source>
</reference>
<dbReference type="Proteomes" id="UP000246050">
    <property type="component" value="Unassembled WGS sequence"/>
</dbReference>
<dbReference type="OrthoDB" id="3331620at2"/>
<evidence type="ECO:0000313" key="3">
    <source>
        <dbReference type="Proteomes" id="UP000246050"/>
    </source>
</evidence>
<feature type="region of interest" description="Disordered" evidence="1">
    <location>
        <begin position="1"/>
        <end position="321"/>
    </location>
</feature>
<feature type="compositionally biased region" description="Basic residues" evidence="1">
    <location>
        <begin position="257"/>
        <end position="269"/>
    </location>
</feature>
<feature type="compositionally biased region" description="Polar residues" evidence="1">
    <location>
        <begin position="20"/>
        <end position="40"/>
    </location>
</feature>
<dbReference type="EMBL" id="QGKS01000399">
    <property type="protein sequence ID" value="PWR09340.1"/>
    <property type="molecule type" value="Genomic_DNA"/>
</dbReference>
<feature type="compositionally biased region" description="Low complexity" evidence="1">
    <location>
        <begin position="107"/>
        <end position="118"/>
    </location>
</feature>
<name>A0A317D5C3_9ACTN</name>
<dbReference type="AlphaFoldDB" id="A0A317D5C3"/>
<proteinExistence type="predicted"/>
<protein>
    <submittedName>
        <fullName evidence="2">Uncharacterized protein</fullName>
    </submittedName>
</protein>
<dbReference type="RefSeq" id="WP_109805007.1">
    <property type="nucleotide sequence ID" value="NZ_QGKS01000399.1"/>
</dbReference>
<sequence>MADRPADVAPSVAGTDLPTAFSSSTPSDLPSATATGQSPTADAATGRSRTGDRSTATGQARTPDRPTGTDEAAAADRAVTADSPGAGGSPESATDTGATLPAPPATGPAYLSSAAPDDAPAEAGQGWSPRPRGPIFDDAADRRSDVRPAWPIAPAPAWPTTPRQPAAPTGSTPDATADDDGGTPAEPAPRPRHRALPDFGRAANWDALANARRAAGPNPVDPAGSPVPAPADEPERETDDRSPAATDGDEEFDAGKSRPRLGLFRRNRAKGGEESTPNRNSREPEPVPAQDEEYLDWVSGLGRPAPDSDPGSLRTGRHHRD</sequence>